<keyword evidence="4" id="KW-1185">Reference proteome</keyword>
<keyword evidence="3" id="KW-0540">Nuclease</keyword>
<dbReference type="AlphaFoldDB" id="A0A1M7TL83"/>
<accession>A0A1M7TL83</accession>
<dbReference type="GO" id="GO:0003676">
    <property type="term" value="F:nucleic acid binding"/>
    <property type="evidence" value="ECO:0007669"/>
    <property type="project" value="InterPro"/>
</dbReference>
<dbReference type="InterPro" id="IPR053148">
    <property type="entry name" value="PD-DEXK-like_domain"/>
</dbReference>
<dbReference type="GO" id="GO:0004519">
    <property type="term" value="F:endonuclease activity"/>
    <property type="evidence" value="ECO:0007669"/>
    <property type="project" value="UniProtKB-KW"/>
</dbReference>
<keyword evidence="3" id="KW-0255">Endonuclease</keyword>
<evidence type="ECO:0000313" key="4">
    <source>
        <dbReference type="Proteomes" id="UP000186469"/>
    </source>
</evidence>
<reference evidence="3 4" key="1">
    <citation type="submission" date="2016-12" db="EMBL/GenBank/DDBJ databases">
        <authorList>
            <person name="Song W.-J."/>
            <person name="Kurnit D.M."/>
        </authorList>
    </citation>
    <scope>NUCLEOTIDE SEQUENCE [LARGE SCALE GENOMIC DNA]</scope>
    <source>
        <strain evidence="3 4">DSM 11393</strain>
    </source>
</reference>
<dbReference type="Pfam" id="PF17761">
    <property type="entry name" value="DUF1016_N"/>
    <property type="match status" value="2"/>
</dbReference>
<feature type="domain" description="YhcG N-terminal" evidence="2">
    <location>
        <begin position="124"/>
        <end position="179"/>
    </location>
</feature>
<dbReference type="Gene3D" id="3.40.1350.10">
    <property type="match status" value="1"/>
</dbReference>
<dbReference type="InterPro" id="IPR011856">
    <property type="entry name" value="tRNA_endonuc-like_dom_sf"/>
</dbReference>
<feature type="domain" description="YhcG N-terminal" evidence="2">
    <location>
        <begin position="9"/>
        <end position="107"/>
    </location>
</feature>
<dbReference type="PANTHER" id="PTHR30547">
    <property type="entry name" value="UNCHARACTERIZED PROTEIN YHCG-RELATED"/>
    <property type="match status" value="1"/>
</dbReference>
<dbReference type="STRING" id="1121455.SAMN02745728_02190"/>
<gene>
    <name evidence="3" type="ORF">SAMN02745728_02190</name>
</gene>
<dbReference type="EMBL" id="FRDI01000015">
    <property type="protein sequence ID" value="SHN71456.1"/>
    <property type="molecule type" value="Genomic_DNA"/>
</dbReference>
<proteinExistence type="predicted"/>
<dbReference type="Pfam" id="PF06250">
    <property type="entry name" value="YhcG_C"/>
    <property type="match status" value="1"/>
</dbReference>
<protein>
    <submittedName>
        <fullName evidence="3">Predicted nuclease of restriction endonuclease-like (RecB) superfamily, DUF1016 family</fullName>
    </submittedName>
</protein>
<name>A0A1M7TL83_9BACT</name>
<keyword evidence="3" id="KW-0378">Hydrolase</keyword>
<sequence length="367" mass="42297">MQYPELLKEIKDRIRKAQIKATMSANAEMLLMYWDVGRIIAERQSVEGWGAKIIQRLAQDIRNELPETKGFSERNLKRMLAFYNEYRGLAIGPTPLAQLSHDTNVLIRPTVLTQLTPADNNSHDPNILQLVMLLPWAHNIALLGVKNENTRLWYMAQALEHGWSHSRLVDQIKQSAYARQGSAVSNFTVHLPAPQSALAQETLKDPYIFDFLTIEEPFHERELETGLVGHVEKFLLELGAGFAFVGRQYHLEVSEQDFYIDLLFYHLKLRCYVVIELKKGKFQPEYAGKMNFYCSVVDDKLRHEQDNPTIGLILCQTKDKIVAEYALRDVNKPIGISEYELTRALPDNLKSSLPTIEELEERLEWDK</sequence>
<dbReference type="OrthoDB" id="9801263at2"/>
<feature type="domain" description="YhcG PDDEXK nuclease" evidence="1">
    <location>
        <begin position="200"/>
        <end position="354"/>
    </location>
</feature>
<dbReference type="Proteomes" id="UP000186469">
    <property type="component" value="Unassembled WGS sequence"/>
</dbReference>
<evidence type="ECO:0000259" key="1">
    <source>
        <dbReference type="Pfam" id="PF06250"/>
    </source>
</evidence>
<dbReference type="InterPro" id="IPR009362">
    <property type="entry name" value="YhcG_C"/>
</dbReference>
<evidence type="ECO:0000313" key="3">
    <source>
        <dbReference type="EMBL" id="SHN71456.1"/>
    </source>
</evidence>
<dbReference type="InterPro" id="IPR041527">
    <property type="entry name" value="YhcG_N"/>
</dbReference>
<organism evidence="3 4">
    <name type="scientific">Desulfovibrio litoralis DSM 11393</name>
    <dbReference type="NCBI Taxonomy" id="1121455"/>
    <lineage>
        <taxon>Bacteria</taxon>
        <taxon>Pseudomonadati</taxon>
        <taxon>Thermodesulfobacteriota</taxon>
        <taxon>Desulfovibrionia</taxon>
        <taxon>Desulfovibrionales</taxon>
        <taxon>Desulfovibrionaceae</taxon>
        <taxon>Desulfovibrio</taxon>
    </lineage>
</organism>
<evidence type="ECO:0000259" key="2">
    <source>
        <dbReference type="Pfam" id="PF17761"/>
    </source>
</evidence>
<dbReference type="PANTHER" id="PTHR30547:SF0">
    <property type="entry name" value="BLR8175 PROTEIN"/>
    <property type="match status" value="1"/>
</dbReference>
<dbReference type="RefSeq" id="WP_072697866.1">
    <property type="nucleotide sequence ID" value="NZ_FRDI01000015.1"/>
</dbReference>